<evidence type="ECO:0000259" key="7">
    <source>
        <dbReference type="Pfam" id="PF08719"/>
    </source>
</evidence>
<evidence type="ECO:0000256" key="3">
    <source>
        <dbReference type="ARBA" id="ARBA00005104"/>
    </source>
</evidence>
<comment type="catalytic activity">
    <reaction evidence="1">
        <text>5-amino-6-(5-phospho-D-ribosylamino)uracil + H2O = 5,6-diaminouracil + D-ribose 5-phosphate</text>
        <dbReference type="Rhea" id="RHEA:55020"/>
        <dbReference type="ChEBI" id="CHEBI:15377"/>
        <dbReference type="ChEBI" id="CHEBI:46252"/>
        <dbReference type="ChEBI" id="CHEBI:58453"/>
        <dbReference type="ChEBI" id="CHEBI:78346"/>
    </reaction>
</comment>
<dbReference type="GO" id="GO:0009231">
    <property type="term" value="P:riboflavin biosynthetic process"/>
    <property type="evidence" value="ECO:0007669"/>
    <property type="project" value="UniProtKB-UniPathway"/>
</dbReference>
<evidence type="ECO:0000259" key="6">
    <source>
        <dbReference type="Pfam" id="PF00925"/>
    </source>
</evidence>
<evidence type="ECO:0000256" key="1">
    <source>
        <dbReference type="ARBA" id="ARBA00000022"/>
    </source>
</evidence>
<dbReference type="Pfam" id="PF08719">
    <property type="entry name" value="NADAR"/>
    <property type="match status" value="1"/>
</dbReference>
<dbReference type="PANTHER" id="PTHR21327:SF18">
    <property type="entry name" value="3,4-DIHYDROXY-2-BUTANONE 4-PHOSPHATE SYNTHASE"/>
    <property type="match status" value="1"/>
</dbReference>
<keyword evidence="4" id="KW-0686">Riboflavin biosynthesis</keyword>
<dbReference type="InterPro" id="IPR037238">
    <property type="entry name" value="YbiA-like_sf"/>
</dbReference>
<gene>
    <name evidence="8" type="ORF">HELGO_WM15607</name>
</gene>
<feature type="domain" description="NADAR" evidence="7">
    <location>
        <begin position="632"/>
        <end position="769"/>
    </location>
</feature>
<dbReference type="InterPro" id="IPR036144">
    <property type="entry name" value="RibA-like_sf"/>
</dbReference>
<keyword evidence="5" id="KW-0479">Metal-binding</keyword>
<dbReference type="Pfam" id="PF00925">
    <property type="entry name" value="GTP_cyclohydro2"/>
    <property type="match status" value="1"/>
</dbReference>
<dbReference type="SUPFAM" id="SSF142695">
    <property type="entry name" value="RibA-like"/>
    <property type="match status" value="1"/>
</dbReference>
<dbReference type="PANTHER" id="PTHR21327">
    <property type="entry name" value="GTP CYCLOHYDROLASE II-RELATED"/>
    <property type="match status" value="1"/>
</dbReference>
<dbReference type="InterPro" id="IPR012816">
    <property type="entry name" value="NADAR"/>
</dbReference>
<dbReference type="SUPFAM" id="SSF143990">
    <property type="entry name" value="YbiA-like"/>
    <property type="match status" value="1"/>
</dbReference>
<comment type="pathway">
    <text evidence="3">Cofactor biosynthesis; riboflavin biosynthesis.</text>
</comment>
<evidence type="ECO:0000313" key="8">
    <source>
        <dbReference type="EMBL" id="CAA6806844.1"/>
    </source>
</evidence>
<dbReference type="EMBL" id="CACVAP010000051">
    <property type="protein sequence ID" value="CAA6806844.1"/>
    <property type="molecule type" value="Genomic_DNA"/>
</dbReference>
<dbReference type="InterPro" id="IPR032677">
    <property type="entry name" value="GTP_cyclohydro_II"/>
</dbReference>
<protein>
    <submittedName>
        <fullName evidence="8">Uncharacterized protein</fullName>
    </submittedName>
</protein>
<name>A0A6S6SEL0_9BACT</name>
<evidence type="ECO:0000256" key="5">
    <source>
        <dbReference type="ARBA" id="ARBA00022723"/>
    </source>
</evidence>
<proteinExistence type="predicted"/>
<dbReference type="UniPathway" id="UPA00275"/>
<dbReference type="AlphaFoldDB" id="A0A6S6SEL0"/>
<dbReference type="CDD" id="cd15457">
    <property type="entry name" value="NADAR"/>
    <property type="match status" value="1"/>
</dbReference>
<dbReference type="GO" id="GO:0046872">
    <property type="term" value="F:metal ion binding"/>
    <property type="evidence" value="ECO:0007669"/>
    <property type="project" value="UniProtKB-KW"/>
</dbReference>
<evidence type="ECO:0000256" key="4">
    <source>
        <dbReference type="ARBA" id="ARBA00022619"/>
    </source>
</evidence>
<feature type="domain" description="GTP cyclohydrolase II" evidence="6">
    <location>
        <begin position="457"/>
        <end position="582"/>
    </location>
</feature>
<dbReference type="GO" id="GO:0005829">
    <property type="term" value="C:cytosol"/>
    <property type="evidence" value="ECO:0007669"/>
    <property type="project" value="TreeGrafter"/>
</dbReference>
<reference evidence="8" key="1">
    <citation type="submission" date="2020-01" db="EMBL/GenBank/DDBJ databases">
        <authorList>
            <person name="Meier V. D."/>
            <person name="Meier V D."/>
        </authorList>
    </citation>
    <scope>NUCLEOTIDE SEQUENCE</scope>
    <source>
        <strain evidence="8">HLG_WM_MAG_06</strain>
    </source>
</reference>
<dbReference type="GO" id="GO:0008686">
    <property type="term" value="F:3,4-dihydroxy-2-butanone-4-phosphate synthase activity"/>
    <property type="evidence" value="ECO:0007669"/>
    <property type="project" value="TreeGrafter"/>
</dbReference>
<accession>A0A6S6SEL0</accession>
<sequence>MHKSQILVAVISMNSESLKNLFSSFQKSHITDKVEINFMVFMNSLSYQKPILKNFDTKIKYLPLSSDKHLDISMARTFLQEEVFLFCKKSHIEPIVWFLDEDMEVDQRVNEYLPSLHTYKNQYDVLIGSIEGDSPNASFSGINVQLLDLIHNLIYLDSLNDNDFFPNHEKENQILREKYPDYYYDLSSRHTQHLQEVFYIIPLSSKEKVSDVRNRIYSNLKNIISGQNIFRPIIQEKISTYSDTLLRGGNTFVLNLDTLKVKNPSIRINNQILRRSDMLWALTNKEFLRQKIVKTDFIVLHNRRFDIEKELNIEKTVAENRGSIVFNALKQYYEDKERTGFRLILKKNISTKKESIEKNFLMIQKNIQRLKKLKNTHLDMFVENLEKFYNQTNINHILKNIELLNENHQDVFNQFISYKPLILGSAILETLDNNFIQYDIGNDDIKMITKTPIEDINKDRAVVRIHSSCANSEVFGAIDCDCAEQLKESMNLISEIDNGILFYITQEGRGHGYGKKIAIVNNMQTKNVDTYEACNLLGLEDDIRDYSEIAKIINSLGIKSIEIASNNPRKRESLEKEGIKVSIKKEKLVTLYTHENIEYLISKQKKGKHEIVLLDKKILIERYPYLEDKVVFYQKYDSYGGFSNFSDYPFHLQDKYWRTSEHYYQAHKFRRNSDIFNRIQGAKTATESKEIAYSCTTYYDDWENRKILFMHNALISKFRQNEILKEELLSTGKSYIVENAVDDDYWGCGSDGKGHNILGRLLMYVRDELSEKAYY</sequence>
<organism evidence="8">
    <name type="scientific">uncultured Sulfurovum sp</name>
    <dbReference type="NCBI Taxonomy" id="269237"/>
    <lineage>
        <taxon>Bacteria</taxon>
        <taxon>Pseudomonadati</taxon>
        <taxon>Campylobacterota</taxon>
        <taxon>Epsilonproteobacteria</taxon>
        <taxon>Campylobacterales</taxon>
        <taxon>Sulfurovaceae</taxon>
        <taxon>Sulfurovum</taxon>
        <taxon>environmental samples</taxon>
    </lineage>
</organism>
<dbReference type="Gene3D" id="1.10.357.40">
    <property type="entry name" value="YbiA-like"/>
    <property type="match status" value="1"/>
</dbReference>
<evidence type="ECO:0000256" key="2">
    <source>
        <dbReference type="ARBA" id="ARBA00000751"/>
    </source>
</evidence>
<dbReference type="Gene3D" id="3.40.50.10990">
    <property type="entry name" value="GTP cyclohydrolase II"/>
    <property type="match status" value="1"/>
</dbReference>
<dbReference type="NCBIfam" id="TIGR02464">
    <property type="entry name" value="ribofla_fusion"/>
    <property type="match status" value="1"/>
</dbReference>
<comment type="catalytic activity">
    <reaction evidence="2">
        <text>2,5-diamino-6-hydroxy-4-(5-phosphoribosylamino)-pyrimidine + H2O = 2,5,6-triamino-4-hydroxypyrimidine + D-ribose 5-phosphate</text>
        <dbReference type="Rhea" id="RHEA:23436"/>
        <dbReference type="ChEBI" id="CHEBI:15377"/>
        <dbReference type="ChEBI" id="CHEBI:58614"/>
        <dbReference type="ChEBI" id="CHEBI:78346"/>
        <dbReference type="ChEBI" id="CHEBI:137796"/>
    </reaction>
</comment>